<dbReference type="OrthoDB" id="5730110at2"/>
<evidence type="ECO:0000313" key="3">
    <source>
        <dbReference type="Proteomes" id="UP000188219"/>
    </source>
</evidence>
<keyword evidence="3" id="KW-1185">Reference proteome</keyword>
<protein>
    <submittedName>
        <fullName evidence="2">Uncharacterized protein</fullName>
    </submittedName>
</protein>
<reference evidence="2" key="1">
    <citation type="submission" date="2017-02" db="EMBL/GenBank/DDBJ databases">
        <title>Genome of Microbulbifer agarilyticus GP101.</title>
        <authorList>
            <person name="Jung J."/>
            <person name="Bae S.S."/>
            <person name="Baek K."/>
        </authorList>
    </citation>
    <scope>NUCLEOTIDE SEQUENCE [LARGE SCALE GENOMIC DNA]</scope>
    <source>
        <strain evidence="2">GP101</strain>
    </source>
</reference>
<evidence type="ECO:0000256" key="1">
    <source>
        <dbReference type="SAM" id="Phobius"/>
    </source>
</evidence>
<sequence length="241" mass="25548">MSAVIFPTYALCHAILCAWACTLWKSQRAPGAALIALVCAALTYDNIILSIGASIGIGPLLESLSWPRFVMHAFLTPLLLIVASKAAQAAGLRWAQGPNWNRFIWLLVPMMILLGIYEGLIGLKLVPACFDDTLRYTSNLHPTQLCFEGQQPVAGNGPPIPSIVATLLTLIVGIGLWRQLGWPWMTLGAAVMFFAAAIPSSVLGLAPGNGGEVLLLASLVYSVAHFAGNAAPSVELAATMK</sequence>
<dbReference type="Proteomes" id="UP000188219">
    <property type="component" value="Chromosome"/>
</dbReference>
<name>A0A1Q2M7G7_9GAMM</name>
<keyword evidence="1" id="KW-0812">Transmembrane</keyword>
<gene>
    <name evidence="2" type="ORF">Mag101_14040</name>
</gene>
<dbReference type="STRING" id="260552.Mag101_14040"/>
<feature type="transmembrane region" description="Helical" evidence="1">
    <location>
        <begin position="160"/>
        <end position="177"/>
    </location>
</feature>
<organism evidence="2 3">
    <name type="scientific">Microbulbifer agarilyticus</name>
    <dbReference type="NCBI Taxonomy" id="260552"/>
    <lineage>
        <taxon>Bacteria</taxon>
        <taxon>Pseudomonadati</taxon>
        <taxon>Pseudomonadota</taxon>
        <taxon>Gammaproteobacteria</taxon>
        <taxon>Cellvibrionales</taxon>
        <taxon>Microbulbiferaceae</taxon>
        <taxon>Microbulbifer</taxon>
    </lineage>
</organism>
<keyword evidence="1" id="KW-0472">Membrane</keyword>
<dbReference type="KEGG" id="maga:Mag101_14040"/>
<feature type="transmembrane region" description="Helical" evidence="1">
    <location>
        <begin position="184"/>
        <end position="207"/>
    </location>
</feature>
<feature type="transmembrane region" description="Helical" evidence="1">
    <location>
        <begin position="6"/>
        <end position="24"/>
    </location>
</feature>
<proteinExistence type="predicted"/>
<dbReference type="AlphaFoldDB" id="A0A1Q2M7G7"/>
<keyword evidence="1" id="KW-1133">Transmembrane helix</keyword>
<accession>A0A1Q2M7G7</accession>
<dbReference type="RefSeq" id="WP_077406284.1">
    <property type="nucleotide sequence ID" value="NZ_CP019650.1"/>
</dbReference>
<dbReference type="EMBL" id="CP019650">
    <property type="protein sequence ID" value="AQQ68626.1"/>
    <property type="molecule type" value="Genomic_DNA"/>
</dbReference>
<feature type="transmembrane region" description="Helical" evidence="1">
    <location>
        <begin position="69"/>
        <end position="91"/>
    </location>
</feature>
<evidence type="ECO:0000313" key="2">
    <source>
        <dbReference type="EMBL" id="AQQ68626.1"/>
    </source>
</evidence>
<feature type="transmembrane region" description="Helical" evidence="1">
    <location>
        <begin position="31"/>
        <end position="57"/>
    </location>
</feature>
<feature type="transmembrane region" description="Helical" evidence="1">
    <location>
        <begin position="103"/>
        <end position="126"/>
    </location>
</feature>